<organism evidence="6 7">
    <name type="scientific">Metabacillus halosaccharovorans</name>
    <dbReference type="NCBI Taxonomy" id="930124"/>
    <lineage>
        <taxon>Bacteria</taxon>
        <taxon>Bacillati</taxon>
        <taxon>Bacillota</taxon>
        <taxon>Bacilli</taxon>
        <taxon>Bacillales</taxon>
        <taxon>Bacillaceae</taxon>
        <taxon>Metabacillus</taxon>
    </lineage>
</organism>
<evidence type="ECO:0000256" key="1">
    <source>
        <dbReference type="ARBA" id="ARBA00007749"/>
    </source>
</evidence>
<dbReference type="PANTHER" id="PTHR42978">
    <property type="entry name" value="QUORUM-QUENCHING LACTONASE YTNP-RELATED-RELATED"/>
    <property type="match status" value="1"/>
</dbReference>
<gene>
    <name evidence="6" type="ORF">OIH86_07580</name>
</gene>
<comment type="similarity">
    <text evidence="1">Belongs to the metallo-beta-lactamase superfamily.</text>
</comment>
<keyword evidence="7" id="KW-1185">Reference proteome</keyword>
<evidence type="ECO:0000259" key="5">
    <source>
        <dbReference type="SMART" id="SM00849"/>
    </source>
</evidence>
<name>A0ABT3DEL0_9BACI</name>
<dbReference type="InterPro" id="IPR051013">
    <property type="entry name" value="MBL_superfamily_lactonases"/>
</dbReference>
<dbReference type="EMBL" id="JAOYEY010000032">
    <property type="protein sequence ID" value="MCV9885510.1"/>
    <property type="molecule type" value="Genomic_DNA"/>
</dbReference>
<keyword evidence="2" id="KW-0479">Metal-binding</keyword>
<sequence length="275" mass="31407">MNKEVKNWRFQFGSYKLIVLSDGTFPVSKEFFFADTPIELIDHYPDQFDAPLNFLLIDTGEKKVLVDTGFGEDYLPTRGRLLQCLQHEGISTEDIDTVIITHAHMDHIGGVSQQGVSVFPEANYVIREEEWAYWMNKSESMEYQKLKSIKDQLVFVSSDLEIHPGICLQHAPGHTDGHLTVSIQSEGKRLVVASDILNDPCTLQHLSSHIAAEVDPDIGMQTRSSFLEEASRQNALLFVCHYPFPGLGYVKKRDTGWHWVRAKKEKERYLHDATR</sequence>
<dbReference type="SUPFAM" id="SSF56281">
    <property type="entry name" value="Metallo-hydrolase/oxidoreductase"/>
    <property type="match status" value="1"/>
</dbReference>
<proteinExistence type="inferred from homology"/>
<keyword evidence="4" id="KW-0862">Zinc</keyword>
<feature type="domain" description="Metallo-beta-lactamase" evidence="5">
    <location>
        <begin position="51"/>
        <end position="241"/>
    </location>
</feature>
<accession>A0ABT3DEL0</accession>
<reference evidence="6 7" key="1">
    <citation type="submission" date="2022-10" db="EMBL/GenBank/DDBJ databases">
        <title>Draft genome assembly of moderately radiation resistant bacterium Metabacillus halosaccharovorans.</title>
        <authorList>
            <person name="Pal S."/>
            <person name="Gopinathan A."/>
        </authorList>
    </citation>
    <scope>NUCLEOTIDE SEQUENCE [LARGE SCALE GENOMIC DNA]</scope>
    <source>
        <strain evidence="6 7">VITHBRA001</strain>
    </source>
</reference>
<evidence type="ECO:0000256" key="4">
    <source>
        <dbReference type="ARBA" id="ARBA00022833"/>
    </source>
</evidence>
<evidence type="ECO:0000313" key="7">
    <source>
        <dbReference type="Proteomes" id="UP001526147"/>
    </source>
</evidence>
<evidence type="ECO:0000256" key="2">
    <source>
        <dbReference type="ARBA" id="ARBA00022723"/>
    </source>
</evidence>
<dbReference type="Proteomes" id="UP001526147">
    <property type="component" value="Unassembled WGS sequence"/>
</dbReference>
<evidence type="ECO:0000313" key="6">
    <source>
        <dbReference type="EMBL" id="MCV9885510.1"/>
    </source>
</evidence>
<dbReference type="Gene3D" id="3.60.15.10">
    <property type="entry name" value="Ribonuclease Z/Hydroxyacylglutathione hydrolase-like"/>
    <property type="match status" value="1"/>
</dbReference>
<dbReference type="SMART" id="SM00849">
    <property type="entry name" value="Lactamase_B"/>
    <property type="match status" value="1"/>
</dbReference>
<keyword evidence="3" id="KW-0378">Hydrolase</keyword>
<dbReference type="PANTHER" id="PTHR42978:SF6">
    <property type="entry name" value="QUORUM-QUENCHING LACTONASE YTNP-RELATED"/>
    <property type="match status" value="1"/>
</dbReference>
<evidence type="ECO:0000256" key="3">
    <source>
        <dbReference type="ARBA" id="ARBA00022801"/>
    </source>
</evidence>
<protein>
    <submittedName>
        <fullName evidence="6">MBL fold metallo-hydrolase</fullName>
    </submittedName>
</protein>
<dbReference type="CDD" id="cd07720">
    <property type="entry name" value="OPHC2-like_MBL-fold"/>
    <property type="match status" value="1"/>
</dbReference>
<dbReference type="RefSeq" id="WP_264142276.1">
    <property type="nucleotide sequence ID" value="NZ_JAOYEY010000032.1"/>
</dbReference>
<comment type="caution">
    <text evidence="6">The sequence shown here is derived from an EMBL/GenBank/DDBJ whole genome shotgun (WGS) entry which is preliminary data.</text>
</comment>
<dbReference type="InterPro" id="IPR001279">
    <property type="entry name" value="Metallo-B-lactamas"/>
</dbReference>
<dbReference type="InterPro" id="IPR036866">
    <property type="entry name" value="RibonucZ/Hydroxyglut_hydro"/>
</dbReference>
<dbReference type="Pfam" id="PF00753">
    <property type="entry name" value="Lactamase_B"/>
    <property type="match status" value="1"/>
</dbReference>